<dbReference type="RefSeq" id="XP_065458476.1">
    <property type="nucleotide sequence ID" value="XM_065602404.1"/>
</dbReference>
<sequence length="157" mass="16546">MQESFASAWYPPSTIFVTALTTPFSPAADCFGSTYSIADGSNDTTDSTVIGTPGITFSTLRHGYTSSCYPEGGLSAIFEPPYYGGWFEPGYCPNGFTTVSAKITNGATTAVCCPSYECAPHTYTEHALTKVLGLGAWTQFSAANEFTVPAPEAQLSA</sequence>
<evidence type="ECO:0000313" key="1">
    <source>
        <dbReference type="EMBL" id="WPA98875.1"/>
    </source>
</evidence>
<dbReference type="GeneID" id="90643969"/>
<dbReference type="Proteomes" id="UP001302367">
    <property type="component" value="Chromosome 2"/>
</dbReference>
<accession>A0ABZ0NH67</accession>
<name>A0ABZ0NH67_CERBT</name>
<dbReference type="EMBL" id="CP134185">
    <property type="protein sequence ID" value="WPA98875.1"/>
    <property type="molecule type" value="Genomic_DNA"/>
</dbReference>
<keyword evidence="2" id="KW-1185">Reference proteome</keyword>
<reference evidence="1 2" key="1">
    <citation type="submission" date="2023-09" db="EMBL/GenBank/DDBJ databases">
        <title>Complete-Gapless Cercospora beticola genome.</title>
        <authorList>
            <person name="Wyatt N.A."/>
            <person name="Spanner R.E."/>
            <person name="Bolton M.D."/>
        </authorList>
    </citation>
    <scope>NUCLEOTIDE SEQUENCE [LARGE SCALE GENOMIC DNA]</scope>
    <source>
        <strain evidence="1">Cb09-40</strain>
    </source>
</reference>
<gene>
    <name evidence="1" type="ORF">RHO25_003488</name>
</gene>
<evidence type="ECO:0000313" key="2">
    <source>
        <dbReference type="Proteomes" id="UP001302367"/>
    </source>
</evidence>
<protein>
    <submittedName>
        <fullName evidence="1">Uncharacterized protein</fullName>
    </submittedName>
</protein>
<organism evidence="1 2">
    <name type="scientific">Cercospora beticola</name>
    <name type="common">Sugarbeet leaf spot fungus</name>
    <dbReference type="NCBI Taxonomy" id="122368"/>
    <lineage>
        <taxon>Eukaryota</taxon>
        <taxon>Fungi</taxon>
        <taxon>Dikarya</taxon>
        <taxon>Ascomycota</taxon>
        <taxon>Pezizomycotina</taxon>
        <taxon>Dothideomycetes</taxon>
        <taxon>Dothideomycetidae</taxon>
        <taxon>Mycosphaerellales</taxon>
        <taxon>Mycosphaerellaceae</taxon>
        <taxon>Cercospora</taxon>
    </lineage>
</organism>
<proteinExistence type="predicted"/>